<accession>A0A6C0Y621</accession>
<keyword evidence="4 7" id="KW-1133">Transmembrane helix</keyword>
<dbReference type="PANTHER" id="PTHR42948">
    <property type="entry name" value="TRANSPORTER"/>
    <property type="match status" value="1"/>
</dbReference>
<evidence type="ECO:0000256" key="4">
    <source>
        <dbReference type="ARBA" id="ARBA00022989"/>
    </source>
</evidence>
<feature type="transmembrane region" description="Helical" evidence="7">
    <location>
        <begin position="385"/>
        <end position="405"/>
    </location>
</feature>
<evidence type="ECO:0000256" key="5">
    <source>
        <dbReference type="ARBA" id="ARBA00023136"/>
    </source>
</evidence>
<dbReference type="EMBL" id="CP044455">
    <property type="protein sequence ID" value="QIC71550.1"/>
    <property type="molecule type" value="Genomic_DNA"/>
</dbReference>
<feature type="transmembrane region" description="Helical" evidence="7">
    <location>
        <begin position="139"/>
        <end position="164"/>
    </location>
</feature>
<proteinExistence type="inferred from homology"/>
<protein>
    <recommendedName>
        <fullName evidence="6">Transporter</fullName>
    </recommendedName>
</protein>
<feature type="transmembrane region" description="Helical" evidence="7">
    <location>
        <begin position="43"/>
        <end position="65"/>
    </location>
</feature>
<feature type="transmembrane region" description="Helical" evidence="7">
    <location>
        <begin position="357"/>
        <end position="379"/>
    </location>
</feature>
<feature type="transmembrane region" description="Helical" evidence="7">
    <location>
        <begin position="426"/>
        <end position="449"/>
    </location>
</feature>
<feature type="transmembrane region" description="Helical" evidence="7">
    <location>
        <begin position="12"/>
        <end position="31"/>
    </location>
</feature>
<evidence type="ECO:0000256" key="7">
    <source>
        <dbReference type="SAM" id="Phobius"/>
    </source>
</evidence>
<evidence type="ECO:0000313" key="9">
    <source>
        <dbReference type="Proteomes" id="UP000503440"/>
    </source>
</evidence>
<organism evidence="8 9">
    <name type="scientific">Acinetobacter indicus</name>
    <dbReference type="NCBI Taxonomy" id="756892"/>
    <lineage>
        <taxon>Bacteria</taxon>
        <taxon>Pseudomonadati</taxon>
        <taxon>Pseudomonadota</taxon>
        <taxon>Gammaproteobacteria</taxon>
        <taxon>Moraxellales</taxon>
        <taxon>Moraxellaceae</taxon>
        <taxon>Acinetobacter</taxon>
    </lineage>
</organism>
<dbReference type="Proteomes" id="UP000503440">
    <property type="component" value="Chromosome"/>
</dbReference>
<reference evidence="8 9" key="1">
    <citation type="submission" date="2019-09" db="EMBL/GenBank/DDBJ databases">
        <title>Non-baumannii Acinetobacter spp. carrying blaNDM-1 isolated in China.</title>
        <authorList>
            <person name="Cui C."/>
            <person name="Chen C."/>
            <person name="Sun J."/>
            <person name="Liu Y."/>
        </authorList>
    </citation>
    <scope>NUCLEOTIDE SEQUENCE [LARGE SCALE GENOMIC DNA]</scope>
    <source>
        <strain evidence="8 9">B18</strain>
    </source>
</reference>
<dbReference type="PROSITE" id="PS00610">
    <property type="entry name" value="NA_NEUROTRAN_SYMP_1"/>
    <property type="match status" value="1"/>
</dbReference>
<name>A0A6C0Y621_9GAMM</name>
<dbReference type="GO" id="GO:0016020">
    <property type="term" value="C:membrane"/>
    <property type="evidence" value="ECO:0007669"/>
    <property type="project" value="UniProtKB-SubCell"/>
</dbReference>
<keyword evidence="3 6" id="KW-0812">Transmembrane</keyword>
<keyword evidence="6" id="KW-0769">Symport</keyword>
<feature type="transmembrane region" description="Helical" evidence="7">
    <location>
        <begin position="218"/>
        <end position="243"/>
    </location>
</feature>
<dbReference type="InterPro" id="IPR037272">
    <property type="entry name" value="SNS_sf"/>
</dbReference>
<evidence type="ECO:0000313" key="8">
    <source>
        <dbReference type="EMBL" id="QIC71550.1"/>
    </source>
</evidence>
<feature type="transmembrane region" description="Helical" evidence="7">
    <location>
        <begin position="86"/>
        <end position="108"/>
    </location>
</feature>
<dbReference type="GO" id="GO:0015293">
    <property type="term" value="F:symporter activity"/>
    <property type="evidence" value="ECO:0007669"/>
    <property type="project" value="UniProtKB-KW"/>
</dbReference>
<feature type="transmembrane region" description="Helical" evidence="7">
    <location>
        <begin position="176"/>
        <end position="198"/>
    </location>
</feature>
<dbReference type="NCBIfam" id="NF037979">
    <property type="entry name" value="Na_transp"/>
    <property type="match status" value="1"/>
</dbReference>
<comment type="similarity">
    <text evidence="6">Belongs to the sodium:neurotransmitter symporter (SNF) (TC 2.A.22) family.</text>
</comment>
<evidence type="ECO:0000256" key="2">
    <source>
        <dbReference type="ARBA" id="ARBA00022448"/>
    </source>
</evidence>
<dbReference type="CDD" id="cd10334">
    <property type="entry name" value="SLC6sbd_u1"/>
    <property type="match status" value="1"/>
</dbReference>
<sequence length="495" mass="53050">MSGSRENWSARSGFIIAAIGSAVGLGNIWRFPYVAYENGGGAFLVPYLVAIFAAGLPLLYLDYAVGHKFRKAPPLAYKKLMNSESLGWWQVMVTLVIGIYYASVLSWAGSYMYYAIGQKWGADTQAFFFNSYLQNGEGLALGFVPTLFFGLVIVWAVVMFILYGGVRRGVELANKIFMPLLVVLFTILVIQAIRLPGATAGLNAFFTPNWEAMGNYKVWLAAFGHIFFSLSVGFGIMLTYASYLKRKTNMTGSGAVVALANSSFEILAGIGVFAALGFMAFSSGSTVEEVVSGGIGLAFIAFPKIISSMGAGGDLFGFLFFASLTVAGITSMVSILEVPISAFQDKLGWSRKKSVSIIAGGSAIVSTLIFSTHSAITFVDIIDYFANNIGIVGGGLLSIILVSWFRRPLLSQLQAHINQYSSIKLGVGWNFLLTVITPLSLLVALGLTIKSIVAEGYGGYPAEILWLVGGGTLALFIVGAIVLSCLKDKVPEEEN</sequence>
<comment type="subcellular location">
    <subcellularLocation>
        <location evidence="1">Membrane</location>
        <topology evidence="1">Multi-pass membrane protein</topology>
    </subcellularLocation>
</comment>
<evidence type="ECO:0000256" key="3">
    <source>
        <dbReference type="ARBA" id="ARBA00022692"/>
    </source>
</evidence>
<dbReference type="InterPro" id="IPR000175">
    <property type="entry name" value="Na/ntran_symport"/>
</dbReference>
<keyword evidence="5 7" id="KW-0472">Membrane</keyword>
<dbReference type="PANTHER" id="PTHR42948:SF1">
    <property type="entry name" value="TRANSPORTER"/>
    <property type="match status" value="1"/>
</dbReference>
<dbReference type="PRINTS" id="PR00176">
    <property type="entry name" value="NANEUSMPORT"/>
</dbReference>
<keyword evidence="2 6" id="KW-0813">Transport</keyword>
<dbReference type="AlphaFoldDB" id="A0A6C0Y621"/>
<evidence type="ECO:0000256" key="6">
    <source>
        <dbReference type="RuleBase" id="RU003732"/>
    </source>
</evidence>
<feature type="transmembrane region" description="Helical" evidence="7">
    <location>
        <begin position="315"/>
        <end position="336"/>
    </location>
</feature>
<feature type="transmembrane region" description="Helical" evidence="7">
    <location>
        <begin position="255"/>
        <end position="281"/>
    </location>
</feature>
<dbReference type="RefSeq" id="WP_163146278.1">
    <property type="nucleotide sequence ID" value="NZ_CP044455.1"/>
</dbReference>
<dbReference type="SUPFAM" id="SSF161070">
    <property type="entry name" value="SNF-like"/>
    <property type="match status" value="1"/>
</dbReference>
<evidence type="ECO:0000256" key="1">
    <source>
        <dbReference type="ARBA" id="ARBA00004141"/>
    </source>
</evidence>
<feature type="transmembrane region" description="Helical" evidence="7">
    <location>
        <begin position="464"/>
        <end position="486"/>
    </location>
</feature>
<dbReference type="PROSITE" id="PS50267">
    <property type="entry name" value="NA_NEUROTRAN_SYMP_3"/>
    <property type="match status" value="1"/>
</dbReference>
<dbReference type="Pfam" id="PF00209">
    <property type="entry name" value="SNF"/>
    <property type="match status" value="2"/>
</dbReference>
<gene>
    <name evidence="8" type="ORF">FSC09_14665</name>
</gene>